<dbReference type="AlphaFoldDB" id="Q3IIE7"/>
<evidence type="ECO:0000313" key="3">
    <source>
        <dbReference type="Proteomes" id="UP000006843"/>
    </source>
</evidence>
<dbReference type="KEGG" id="pha:PSHAa0422"/>
<dbReference type="HOGENOM" id="CLU_640706_0_0_6"/>
<accession>Q3IIE7</accession>
<dbReference type="eggNOG" id="ENOG5033TEX">
    <property type="taxonomic scope" value="Bacteria"/>
</dbReference>
<protein>
    <submittedName>
        <fullName evidence="2">Orphan protein</fullName>
    </submittedName>
</protein>
<reference evidence="2 3" key="1">
    <citation type="journal article" date="2005" name="Genome Res.">
        <title>Coping with cold: the genome of the versatile marine Antarctica bacterium Pseudoalteromonas haloplanktis TAC125.</title>
        <authorList>
            <person name="Medigue C."/>
            <person name="Krin E."/>
            <person name="Pascal G."/>
            <person name="Barbe V."/>
            <person name="Bernsel A."/>
            <person name="Bertin P."/>
            <person name="Cheung F."/>
            <person name="Cruveiller S."/>
            <person name="Damico S."/>
            <person name="Duilio A."/>
            <person name="Fang G."/>
            <person name="Feller G."/>
            <person name="Mangenot S."/>
            <person name="Marino G."/>
            <person name="Nilsson J."/>
            <person name="Parilli E."/>
            <person name="Rocha E."/>
            <person name="Rouy Z."/>
            <person name="Sekowska A."/>
            <person name="Tutino M.L."/>
            <person name="Vallenet D."/>
            <person name="von Heijne G."/>
            <person name="Danchin A."/>
        </authorList>
    </citation>
    <scope>NUCLEOTIDE SEQUENCE [LARGE SCALE GENOMIC DNA]</scope>
    <source>
        <strain evidence="3">TAC 125</strain>
    </source>
</reference>
<feature type="compositionally biased region" description="Basic and acidic residues" evidence="1">
    <location>
        <begin position="400"/>
        <end position="411"/>
    </location>
</feature>
<dbReference type="BioCyc" id="PHAL326442:PSHA_RS02065-MONOMER"/>
<sequence length="428" mass="49164">MKIIIPKEKKQLLKNTTIHIDTSYSDSLATVLTNKKERSLTLVTGQKPLFAHCVFILDKGSTNLKDKQFSIDGSYAKQLPHYFTSEQDIELNFQASSADSSFIELIQTDLKDNEATLRRCECSDASKEHLTYLKDNKQLPTTTVSKAVIERVIFESTGHMPYQFIELDSDKQHIRVQRDGKVEKKYLPKDIKLPVSIVMTQEITYKLFDFCKTINGDKIEMVQQGELLTFKTDESSVTSTLTGLNEFYTKTPEKTETLRFVELDFYEFKAELRHCFKEYGVIKKANDALLYLSDKKAAIAVFTEPYKFVHPFTVSKIDNKKDNVNSIFRFSPKDLLNIKIKDLIGAKSTRLEVIEYSNGEIKLGVYYSLEDKLPYLSIPIEKDKSQLPKVLAMLESLDKNQHKTQHKKQEIQGDLFGSDMGEGEEDEY</sequence>
<gene>
    <name evidence="2" type="ordered locus">PSHAa0422</name>
</gene>
<proteinExistence type="predicted"/>
<dbReference type="EMBL" id="CR954246">
    <property type="protein sequence ID" value="CAI85520.1"/>
    <property type="molecule type" value="Genomic_DNA"/>
</dbReference>
<organism evidence="2 3">
    <name type="scientific">Pseudoalteromonas translucida (strain TAC 125)</name>
    <dbReference type="NCBI Taxonomy" id="326442"/>
    <lineage>
        <taxon>Bacteria</taxon>
        <taxon>Pseudomonadati</taxon>
        <taxon>Pseudomonadota</taxon>
        <taxon>Gammaproteobacteria</taxon>
        <taxon>Alteromonadales</taxon>
        <taxon>Pseudoalteromonadaceae</taxon>
        <taxon>Pseudoalteromonas</taxon>
    </lineage>
</organism>
<dbReference type="Proteomes" id="UP000006843">
    <property type="component" value="Chromosome I"/>
</dbReference>
<name>Q3IIE7_PSET1</name>
<evidence type="ECO:0000313" key="2">
    <source>
        <dbReference type="EMBL" id="CAI85520.1"/>
    </source>
</evidence>
<feature type="region of interest" description="Disordered" evidence="1">
    <location>
        <begin position="400"/>
        <end position="428"/>
    </location>
</feature>
<dbReference type="PATRIC" id="fig|326442.8.peg.402"/>
<keyword evidence="3" id="KW-1185">Reference proteome</keyword>
<dbReference type="STRING" id="326442.PSHAa0422"/>
<evidence type="ECO:0000256" key="1">
    <source>
        <dbReference type="SAM" id="MobiDB-lite"/>
    </source>
</evidence>